<dbReference type="InterPro" id="IPR008532">
    <property type="entry name" value="NFACT_RNA-bd"/>
</dbReference>
<comment type="caution">
    <text evidence="3">The sequence shown here is derived from an EMBL/GenBank/DDBJ whole genome shotgun (WGS) entry which is preliminary data.</text>
</comment>
<dbReference type="Pfam" id="PF05670">
    <property type="entry name" value="NFACT-R_1"/>
    <property type="match status" value="1"/>
</dbReference>
<dbReference type="InterPro" id="IPR051608">
    <property type="entry name" value="RQC_Subunit_NEMF"/>
</dbReference>
<proteinExistence type="predicted"/>
<sequence>MNGIFIYLALKEIKKELINKFIKQVWIRERLLQIEFDENAFFVSLYPEALGFYISKKIGKFERLSYFDEHISNARIVKVEQTDHSPVIDLYLERIEYGQRKTSKVRLSFYKEAPNLSLILEDGQRNLFARYIEKTIKSSVFNLTCEELKDKDLLVKNFEGFDKFLAHELNIENLEKLKAIINGASYKPKIVSIIPLRVSLFARDFINEFDSWNELFKEGINSYIEQKERISSERERNEKIKRIEEKIERLKKELADKDKIEFHRIAGELILMNIPKIKKGMDKITLYNPYTQKNLEIGLDPVKDAHKNAEDYFKKYKKLKRGIPKLQEMIKKLEKEIELLKSGVGVKKEITKIAAGKSVKEKKSLPFREFILDSNSRIYVGKDAHSNMELTFKFAQPDDYFFHIRGYEGAHTILRPVLKKGQNVRKEDIEKAAAVAAYFSKAKNQKNVPVSYTQRKYLKKSKKGKLGTVVLMRESVIFVDPGLPSDTKD</sequence>
<evidence type="ECO:0000256" key="1">
    <source>
        <dbReference type="SAM" id="Coils"/>
    </source>
</evidence>
<keyword evidence="1" id="KW-0175">Coiled coil</keyword>
<name>A0A7C6AG80_UNCW3</name>
<protein>
    <submittedName>
        <fullName evidence="3">DUF814 domain-containing protein</fullName>
    </submittedName>
</protein>
<dbReference type="GO" id="GO:1990112">
    <property type="term" value="C:RQC complex"/>
    <property type="evidence" value="ECO:0007669"/>
    <property type="project" value="TreeGrafter"/>
</dbReference>
<gene>
    <name evidence="3" type="ORF">ENV70_05545</name>
</gene>
<evidence type="ECO:0000313" key="3">
    <source>
        <dbReference type="EMBL" id="HHS63058.1"/>
    </source>
</evidence>
<reference evidence="3" key="1">
    <citation type="journal article" date="2020" name="mSystems">
        <title>Genome- and Community-Level Interaction Insights into Carbon Utilization and Element Cycling Functions of Hydrothermarchaeota in Hydrothermal Sediment.</title>
        <authorList>
            <person name="Zhou Z."/>
            <person name="Liu Y."/>
            <person name="Xu W."/>
            <person name="Pan J."/>
            <person name="Luo Z.H."/>
            <person name="Li M."/>
        </authorList>
    </citation>
    <scope>NUCLEOTIDE SEQUENCE [LARGE SCALE GENOMIC DNA]</scope>
    <source>
        <strain evidence="3">SpSt-783</strain>
    </source>
</reference>
<feature type="coiled-coil region" evidence="1">
    <location>
        <begin position="316"/>
        <end position="343"/>
    </location>
</feature>
<dbReference type="PANTHER" id="PTHR15239">
    <property type="entry name" value="NUCLEAR EXPORT MEDIATOR FACTOR NEMF"/>
    <property type="match status" value="1"/>
</dbReference>
<feature type="domain" description="NFACT RNA-binding" evidence="2">
    <location>
        <begin position="367"/>
        <end position="465"/>
    </location>
</feature>
<feature type="coiled-coil region" evidence="1">
    <location>
        <begin position="233"/>
        <end position="260"/>
    </location>
</feature>
<dbReference type="GO" id="GO:0072344">
    <property type="term" value="P:rescue of stalled ribosome"/>
    <property type="evidence" value="ECO:0007669"/>
    <property type="project" value="TreeGrafter"/>
</dbReference>
<dbReference type="PANTHER" id="PTHR15239:SF6">
    <property type="entry name" value="RIBOSOME QUALITY CONTROL COMPLEX SUBUNIT NEMF"/>
    <property type="match status" value="1"/>
</dbReference>
<evidence type="ECO:0000259" key="2">
    <source>
        <dbReference type="Pfam" id="PF05670"/>
    </source>
</evidence>
<dbReference type="GO" id="GO:0000049">
    <property type="term" value="F:tRNA binding"/>
    <property type="evidence" value="ECO:0007669"/>
    <property type="project" value="TreeGrafter"/>
</dbReference>
<dbReference type="EMBL" id="DTHJ01000117">
    <property type="protein sequence ID" value="HHS63058.1"/>
    <property type="molecule type" value="Genomic_DNA"/>
</dbReference>
<accession>A0A7C6AG80</accession>
<dbReference type="Pfam" id="PF05833">
    <property type="entry name" value="NFACT_N"/>
    <property type="match status" value="1"/>
</dbReference>
<dbReference type="AlphaFoldDB" id="A0A7C6AG80"/>
<organism evidence="3">
    <name type="scientific">candidate division WOR-3 bacterium</name>
    <dbReference type="NCBI Taxonomy" id="2052148"/>
    <lineage>
        <taxon>Bacteria</taxon>
        <taxon>Bacteria division WOR-3</taxon>
    </lineage>
</organism>
<dbReference type="GO" id="GO:0043023">
    <property type="term" value="F:ribosomal large subunit binding"/>
    <property type="evidence" value="ECO:0007669"/>
    <property type="project" value="TreeGrafter"/>
</dbReference>